<feature type="compositionally biased region" description="Basic and acidic residues" evidence="1">
    <location>
        <begin position="1"/>
        <end position="33"/>
    </location>
</feature>
<evidence type="ECO:0000313" key="3">
    <source>
        <dbReference type="Proteomes" id="UP001242368"/>
    </source>
</evidence>
<keyword evidence="3" id="KW-1185">Reference proteome</keyword>
<evidence type="ECO:0000256" key="1">
    <source>
        <dbReference type="SAM" id="MobiDB-lite"/>
    </source>
</evidence>
<feature type="region of interest" description="Disordered" evidence="1">
    <location>
        <begin position="1"/>
        <end position="67"/>
    </location>
</feature>
<dbReference type="Proteomes" id="UP001242368">
    <property type="component" value="Unassembled WGS sequence"/>
</dbReference>
<sequence>MKKKKETVDNNKSIDEIVKKQQKNVDDDSKTSEGIDPMGTEVMQEDEYQKNQHGKLPKEDQKKNTEK</sequence>
<protein>
    <submittedName>
        <fullName evidence="2">Uncharacterized protein</fullName>
    </submittedName>
</protein>
<comment type="caution">
    <text evidence="2">The sequence shown here is derived from an EMBL/GenBank/DDBJ whole genome shotgun (WGS) entry which is preliminary data.</text>
</comment>
<evidence type="ECO:0000313" key="2">
    <source>
        <dbReference type="EMBL" id="MDN3707376.1"/>
    </source>
</evidence>
<gene>
    <name evidence="2" type="ORF">QW060_09560</name>
</gene>
<accession>A0ABT8CUE5</accession>
<dbReference type="RefSeq" id="WP_290363351.1">
    <property type="nucleotide sequence ID" value="NZ_JAUFQU010000001.1"/>
</dbReference>
<dbReference type="EMBL" id="JAUFQU010000001">
    <property type="protein sequence ID" value="MDN3707376.1"/>
    <property type="molecule type" value="Genomic_DNA"/>
</dbReference>
<organism evidence="2 3">
    <name type="scientific">Paenimyroides ceti</name>
    <dbReference type="NCBI Taxonomy" id="395087"/>
    <lineage>
        <taxon>Bacteria</taxon>
        <taxon>Pseudomonadati</taxon>
        <taxon>Bacteroidota</taxon>
        <taxon>Flavobacteriia</taxon>
        <taxon>Flavobacteriales</taxon>
        <taxon>Flavobacteriaceae</taxon>
        <taxon>Paenimyroides</taxon>
    </lineage>
</organism>
<reference evidence="3" key="1">
    <citation type="journal article" date="2019" name="Int. J. Syst. Evol. Microbiol.">
        <title>The Global Catalogue of Microorganisms (GCM) 10K type strain sequencing project: providing services to taxonomists for standard genome sequencing and annotation.</title>
        <authorList>
            <consortium name="The Broad Institute Genomics Platform"/>
            <consortium name="The Broad Institute Genome Sequencing Center for Infectious Disease"/>
            <person name="Wu L."/>
            <person name="Ma J."/>
        </authorList>
    </citation>
    <scope>NUCLEOTIDE SEQUENCE [LARGE SCALE GENOMIC DNA]</scope>
    <source>
        <strain evidence="3">CECT 7184</strain>
    </source>
</reference>
<proteinExistence type="predicted"/>
<name>A0ABT8CUE5_9FLAO</name>
<feature type="compositionally biased region" description="Basic and acidic residues" evidence="1">
    <location>
        <begin position="56"/>
        <end position="67"/>
    </location>
</feature>